<dbReference type="OrthoDB" id="2321437at2"/>
<keyword evidence="2" id="KW-0812">Transmembrane</keyword>
<accession>Q5FLE1</accession>
<feature type="transmembrane region" description="Helical" evidence="2">
    <location>
        <begin position="305"/>
        <end position="322"/>
    </location>
</feature>
<organism evidence="5">
    <name type="scientific">Lactobacillus acidophilus (strain ATCC 700396 / NCK56 / N2 / NCFM)</name>
    <dbReference type="NCBI Taxonomy" id="272621"/>
    <lineage>
        <taxon>Bacteria</taxon>
        <taxon>Bacillati</taxon>
        <taxon>Bacillota</taxon>
        <taxon>Bacilli</taxon>
        <taxon>Lactobacillales</taxon>
        <taxon>Lactobacillaceae</taxon>
        <taxon>Lactobacillus</taxon>
    </lineage>
</organism>
<sequence>MKQRKMNLKKWDFGFRYETAIVILVWWGMAIFNISKGKSATAGLCIAASVLPVLVFVFDLLKRHSDKWTVAANWLAIVLMPAILSITWYILFRNILQHVIFKMFITIVFSLILLVMDLPVAVVAIGQLRNWLGRLIAVCYFNMVLLSSTVIELKPQGINVLITSGLMAAIATFLAAILIAKRWSFSFNPDLKWQGSNVTLIWLVLFCLIFAFWAEFCGQGNSLGEILLKPDLAPLKPTWVSFCRAIEAGVFEETNRYLTILALIAGFAYSRYRVQIALIVSAIFFGLLHFTNLGGQAFAATLNQAVYAAALGLVFAIMYLYTGKLWLAMLYHFGIDFLNYAVNGGVKAQVWSGTLSDWVSSFVLVLVPVAIAVWMMTGKRKQVMDENIDEKLKTNEWQIGLS</sequence>
<gene>
    <name evidence="4" type="primary">plnI</name>
    <name evidence="4" type="ordered locus">LBA0604</name>
</gene>
<feature type="transmembrane region" description="Helical" evidence="2">
    <location>
        <begin position="358"/>
        <end position="377"/>
    </location>
</feature>
<dbReference type="eggNOG" id="COG1266">
    <property type="taxonomic scope" value="Bacteria"/>
</dbReference>
<feature type="transmembrane region" description="Helical" evidence="2">
    <location>
        <begin position="131"/>
        <end position="151"/>
    </location>
</feature>
<protein>
    <submittedName>
        <fullName evidence="4">Immunity protein</fullName>
    </submittedName>
</protein>
<reference evidence="4 5" key="1">
    <citation type="journal article" date="2005" name="Proc. Natl. Acad. Sci. U.S.A.">
        <title>Complete genome sequence of the probiotic lactic acid bacterium Lactobacillus acidophilus NCFM.</title>
        <authorList>
            <person name="Altermann E."/>
            <person name="Russell W.M."/>
            <person name="Azcarate-Peril M.A."/>
            <person name="Barrangou R."/>
            <person name="Buck B.L."/>
            <person name="McAuliffe O."/>
            <person name="Souther N."/>
            <person name="Dobson A."/>
            <person name="Duong T."/>
            <person name="Callanan M."/>
            <person name="Lick S."/>
            <person name="Hamrick A."/>
            <person name="Cano R."/>
            <person name="Klaenhammer T.R."/>
        </authorList>
    </citation>
    <scope>NUCLEOTIDE SEQUENCE [LARGE SCALE GENOMIC DNA]</scope>
    <source>
        <strain evidence="5">ATCC 700396 / NCK56 / N2 / NCFM</strain>
    </source>
</reference>
<keyword evidence="5" id="KW-1185">Reference proteome</keyword>
<feature type="transmembrane region" description="Helical" evidence="2">
    <location>
        <begin position="276"/>
        <end position="299"/>
    </location>
</feature>
<comment type="similarity">
    <text evidence="1">Belongs to the UPF0177 family.</text>
</comment>
<feature type="transmembrane region" description="Helical" evidence="2">
    <location>
        <begin position="15"/>
        <end position="34"/>
    </location>
</feature>
<feature type="transmembrane region" description="Helical" evidence="2">
    <location>
        <begin position="41"/>
        <end position="61"/>
    </location>
</feature>
<dbReference type="AlphaFoldDB" id="Q5FLE1"/>
<feature type="transmembrane region" description="Helical" evidence="2">
    <location>
        <begin position="104"/>
        <end position="125"/>
    </location>
</feature>
<dbReference type="Pfam" id="PF02517">
    <property type="entry name" value="Rce1-like"/>
    <property type="match status" value="1"/>
</dbReference>
<evidence type="ECO:0000256" key="2">
    <source>
        <dbReference type="SAM" id="Phobius"/>
    </source>
</evidence>
<dbReference type="Proteomes" id="UP000006381">
    <property type="component" value="Chromosome"/>
</dbReference>
<evidence type="ECO:0000259" key="3">
    <source>
        <dbReference type="Pfam" id="PF02517"/>
    </source>
</evidence>
<name>Q5FLE1_LACAC</name>
<dbReference type="STRING" id="272621.LBA0604"/>
<evidence type="ECO:0000313" key="5">
    <source>
        <dbReference type="Proteomes" id="UP000006381"/>
    </source>
</evidence>
<evidence type="ECO:0000313" key="4">
    <source>
        <dbReference type="EMBL" id="AAV42483.1"/>
    </source>
</evidence>
<dbReference type="GO" id="GO:0004175">
    <property type="term" value="F:endopeptidase activity"/>
    <property type="evidence" value="ECO:0007669"/>
    <property type="project" value="UniProtKB-ARBA"/>
</dbReference>
<evidence type="ECO:0000256" key="1">
    <source>
        <dbReference type="ARBA" id="ARBA00009067"/>
    </source>
</evidence>
<proteinExistence type="inferred from homology"/>
<feature type="domain" description="CAAX prenyl protease 2/Lysostaphin resistance protein A-like" evidence="3">
    <location>
        <begin position="236"/>
        <end position="338"/>
    </location>
</feature>
<feature type="transmembrane region" description="Helical" evidence="2">
    <location>
        <begin position="73"/>
        <end position="92"/>
    </location>
</feature>
<dbReference type="PATRIC" id="fig|272621.13.peg.577"/>
<dbReference type="EMBL" id="CP000033">
    <property type="protein sequence ID" value="AAV42483.1"/>
    <property type="molecule type" value="Genomic_DNA"/>
</dbReference>
<dbReference type="KEGG" id="lac:LBA0604"/>
<feature type="transmembrane region" description="Helical" evidence="2">
    <location>
        <begin position="200"/>
        <end position="218"/>
    </location>
</feature>
<dbReference type="BioCyc" id="LACI272621:G1G49-628-MONOMER"/>
<dbReference type="InterPro" id="IPR003675">
    <property type="entry name" value="Rce1/LyrA-like_dom"/>
</dbReference>
<dbReference type="GO" id="GO:0080120">
    <property type="term" value="P:CAAX-box protein maturation"/>
    <property type="evidence" value="ECO:0007669"/>
    <property type="project" value="UniProtKB-ARBA"/>
</dbReference>
<dbReference type="HOGENOM" id="CLU_044196_1_1_9"/>
<keyword evidence="2" id="KW-0472">Membrane</keyword>
<feature type="transmembrane region" description="Helical" evidence="2">
    <location>
        <begin position="158"/>
        <end position="180"/>
    </location>
</feature>
<keyword evidence="2" id="KW-1133">Transmembrane helix</keyword>